<evidence type="ECO:0000313" key="2">
    <source>
        <dbReference type="Proteomes" id="UP000464314"/>
    </source>
</evidence>
<protein>
    <submittedName>
        <fullName evidence="1">Uncharacterized protein</fullName>
    </submittedName>
</protein>
<dbReference type="InterPro" id="IPR035451">
    <property type="entry name" value="Ada-like_dom_sf"/>
</dbReference>
<evidence type="ECO:0000313" key="1">
    <source>
        <dbReference type="EMBL" id="QHQ62758.1"/>
    </source>
</evidence>
<dbReference type="Proteomes" id="UP000464314">
    <property type="component" value="Chromosome"/>
</dbReference>
<dbReference type="Gene3D" id="3.60.15.10">
    <property type="entry name" value="Ribonuclease Z/Hydroxyacylglutathione hydrolase-like"/>
    <property type="match status" value="1"/>
</dbReference>
<proteinExistence type="predicted"/>
<dbReference type="InterPro" id="IPR036866">
    <property type="entry name" value="RibonucZ/Hydroxyglut_hydro"/>
</dbReference>
<organism evidence="1 2">
    <name type="scientific">Anaerocolumna sedimenticola</name>
    <dbReference type="NCBI Taxonomy" id="2696063"/>
    <lineage>
        <taxon>Bacteria</taxon>
        <taxon>Bacillati</taxon>
        <taxon>Bacillota</taxon>
        <taxon>Clostridia</taxon>
        <taxon>Lachnospirales</taxon>
        <taxon>Lachnospiraceae</taxon>
        <taxon>Anaerocolumna</taxon>
    </lineage>
</organism>
<dbReference type="Gene3D" id="3.40.10.10">
    <property type="entry name" value="DNA Methylphosphotriester Repair Domain"/>
    <property type="match status" value="1"/>
</dbReference>
<dbReference type="EMBL" id="CP048000">
    <property type="protein sequence ID" value="QHQ62758.1"/>
    <property type="molecule type" value="Genomic_DNA"/>
</dbReference>
<dbReference type="PANTHER" id="PTHR30619:SF7">
    <property type="entry name" value="BETA-LACTAMASE DOMAIN PROTEIN"/>
    <property type="match status" value="1"/>
</dbReference>
<dbReference type="SUPFAM" id="SSF56281">
    <property type="entry name" value="Metallo-hydrolase/oxidoreductase"/>
    <property type="match status" value="1"/>
</dbReference>
<dbReference type="KEGG" id="anr:Ana3638_19880"/>
<dbReference type="RefSeq" id="WP_161839579.1">
    <property type="nucleotide sequence ID" value="NZ_CP048000.1"/>
</dbReference>
<dbReference type="SUPFAM" id="SSF57884">
    <property type="entry name" value="Ada DNA repair protein, N-terminal domain (N-Ada 10)"/>
    <property type="match status" value="1"/>
</dbReference>
<reference evidence="1 2" key="1">
    <citation type="submission" date="2020-01" db="EMBL/GenBank/DDBJ databases">
        <title>Genome analysis of Anaerocolumna sp. CBA3638.</title>
        <authorList>
            <person name="Kim J."/>
            <person name="Roh S.W."/>
        </authorList>
    </citation>
    <scope>NUCLEOTIDE SEQUENCE [LARGE SCALE GENOMIC DNA]</scope>
    <source>
        <strain evidence="1 2">CBA3638</strain>
    </source>
</reference>
<name>A0A6P1TTD6_9FIRM</name>
<dbReference type="AlphaFoldDB" id="A0A6P1TTD6"/>
<keyword evidence="2" id="KW-1185">Reference proteome</keyword>
<sequence length="134" mass="14531">MCGHHGSKTSTNDKLLNAVDPDYAVISVGKNNYGHPSDSTLNLLAKKNIKTYRTDISGTIVASSTGNKITFNAKPTEIKSVKSTDNSTIVYITKTGKKYHLPNCPYLSQSKIKTSLNDAKAKNLTPCSRCNPPK</sequence>
<gene>
    <name evidence="1" type="ORF">Ana3638_19880</name>
</gene>
<accession>A0A6P1TTD6</accession>
<dbReference type="InterPro" id="IPR052159">
    <property type="entry name" value="Competence_DNA_uptake"/>
</dbReference>
<dbReference type="PANTHER" id="PTHR30619">
    <property type="entry name" value="DNA INTERNALIZATION/COMPETENCE PROTEIN COMEC/REC2"/>
    <property type="match status" value="1"/>
</dbReference>